<dbReference type="Proteomes" id="UP001434883">
    <property type="component" value="Unassembled WGS sequence"/>
</dbReference>
<evidence type="ECO:0000313" key="2">
    <source>
        <dbReference type="Proteomes" id="UP001434883"/>
    </source>
</evidence>
<name>A0ABV0S409_9TELE</name>
<organism evidence="1 2">
    <name type="scientific">Xenoophorus captivus</name>
    <dbReference type="NCBI Taxonomy" id="1517983"/>
    <lineage>
        <taxon>Eukaryota</taxon>
        <taxon>Metazoa</taxon>
        <taxon>Chordata</taxon>
        <taxon>Craniata</taxon>
        <taxon>Vertebrata</taxon>
        <taxon>Euteleostomi</taxon>
        <taxon>Actinopterygii</taxon>
        <taxon>Neopterygii</taxon>
        <taxon>Teleostei</taxon>
        <taxon>Neoteleostei</taxon>
        <taxon>Acanthomorphata</taxon>
        <taxon>Ovalentaria</taxon>
        <taxon>Atherinomorphae</taxon>
        <taxon>Cyprinodontiformes</taxon>
        <taxon>Goodeidae</taxon>
        <taxon>Xenoophorus</taxon>
    </lineage>
</organism>
<proteinExistence type="predicted"/>
<accession>A0ABV0S409</accession>
<dbReference type="EMBL" id="JAHRIN010068173">
    <property type="protein sequence ID" value="MEQ2215312.1"/>
    <property type="molecule type" value="Genomic_DNA"/>
</dbReference>
<keyword evidence="2" id="KW-1185">Reference proteome</keyword>
<comment type="caution">
    <text evidence="1">The sequence shown here is derived from an EMBL/GenBank/DDBJ whole genome shotgun (WGS) entry which is preliminary data.</text>
</comment>
<reference evidence="1 2" key="1">
    <citation type="submission" date="2021-06" db="EMBL/GenBank/DDBJ databases">
        <authorList>
            <person name="Palmer J.M."/>
        </authorList>
    </citation>
    <scope>NUCLEOTIDE SEQUENCE [LARGE SCALE GENOMIC DNA]</scope>
    <source>
        <strain evidence="1 2">XC_2019</strain>
        <tissue evidence="1">Muscle</tissue>
    </source>
</reference>
<sequence length="205" mass="23306">MDDPFHYSSHPVRQGFGEDFIISTEERYRAPVFNVLQIALLRKKGDNSSTASKLEQTRGQTVIIDIQQVFRYDVPLLKLLLHYAFLNFYFLPPPAPLFSFPVLHTPDSSFIRNSLLMNRGTFDTTLVKTDHSLKSYSQQVFELAQLSNRTTAPLILAADFMDPCSITSPNSQTNFLHAALRAGTHFDAISPRQRGENTRTHHHSI</sequence>
<protein>
    <submittedName>
        <fullName evidence="1">Uncharacterized protein</fullName>
    </submittedName>
</protein>
<gene>
    <name evidence="1" type="ORF">XENOCAPTIV_030579</name>
</gene>
<evidence type="ECO:0000313" key="1">
    <source>
        <dbReference type="EMBL" id="MEQ2215312.1"/>
    </source>
</evidence>